<dbReference type="Pfam" id="PF00571">
    <property type="entry name" value="CBS"/>
    <property type="match status" value="2"/>
</dbReference>
<proteinExistence type="predicted"/>
<dbReference type="AlphaFoldDB" id="A0A9Q4GFR3"/>
<dbReference type="SUPFAM" id="SSF54631">
    <property type="entry name" value="CBS-domain pair"/>
    <property type="match status" value="1"/>
</dbReference>
<evidence type="ECO:0000259" key="3">
    <source>
        <dbReference type="PROSITE" id="PS51371"/>
    </source>
</evidence>
<dbReference type="Gene3D" id="3.10.580.10">
    <property type="entry name" value="CBS-domain"/>
    <property type="match status" value="1"/>
</dbReference>
<dbReference type="Proteomes" id="UP001149411">
    <property type="component" value="Unassembled WGS sequence"/>
</dbReference>
<gene>
    <name evidence="4" type="ORF">EGH25_00455</name>
</gene>
<evidence type="ECO:0000256" key="1">
    <source>
        <dbReference type="ARBA" id="ARBA00023122"/>
    </source>
</evidence>
<protein>
    <submittedName>
        <fullName evidence="4">CBS domain-containing protein</fullName>
    </submittedName>
</protein>
<dbReference type="EMBL" id="RKLV01000001">
    <property type="protein sequence ID" value="MCX2817837.1"/>
    <property type="molecule type" value="Genomic_DNA"/>
</dbReference>
<comment type="caution">
    <text evidence="4">The sequence shown here is derived from an EMBL/GenBank/DDBJ whole genome shotgun (WGS) entry which is preliminary data.</text>
</comment>
<feature type="domain" description="CBS" evidence="3">
    <location>
        <begin position="7"/>
        <end position="65"/>
    </location>
</feature>
<keyword evidence="1 2" id="KW-0129">CBS domain</keyword>
<evidence type="ECO:0000313" key="4">
    <source>
        <dbReference type="EMBL" id="MCX2817837.1"/>
    </source>
</evidence>
<evidence type="ECO:0000256" key="2">
    <source>
        <dbReference type="PROSITE-ProRule" id="PRU00703"/>
    </source>
</evidence>
<dbReference type="InterPro" id="IPR051257">
    <property type="entry name" value="Diverse_CBS-Domain"/>
</dbReference>
<dbReference type="InterPro" id="IPR000644">
    <property type="entry name" value="CBS_dom"/>
</dbReference>
<dbReference type="RefSeq" id="WP_266085337.1">
    <property type="nucleotide sequence ID" value="NZ_RKLV01000001.1"/>
</dbReference>
<reference evidence="4" key="1">
    <citation type="submission" date="2022-09" db="EMBL/GenBank/DDBJ databases">
        <title>Haloadaptaus new haloarchaeum isolated from saline soil.</title>
        <authorList>
            <person name="Duran-Viseras A."/>
            <person name="Sanchez-Porro C."/>
            <person name="Ventosa A."/>
        </authorList>
    </citation>
    <scope>NUCLEOTIDE SEQUENCE</scope>
    <source>
        <strain evidence="4">F3-133</strain>
    </source>
</reference>
<dbReference type="PANTHER" id="PTHR43080">
    <property type="entry name" value="CBS DOMAIN-CONTAINING PROTEIN CBSX3, MITOCHONDRIAL"/>
    <property type="match status" value="1"/>
</dbReference>
<evidence type="ECO:0000313" key="5">
    <source>
        <dbReference type="Proteomes" id="UP001149411"/>
    </source>
</evidence>
<accession>A0A9Q4GFR3</accession>
<sequence length="145" mass="15949">MLVDEIMTDEVVTVSSDAYLSEASKRMVEENIGCLVVLPEDEAAPAGILTETDVLRRALPTDKPLSRIPVQGASTSPLTTVEPERTVRYAVEKMLDEGVKRLPVIDGDDLELTGIVTITDIALRYDDIRSDAVDMVQKPDMFRGE</sequence>
<dbReference type="SMART" id="SM00116">
    <property type="entry name" value="CBS"/>
    <property type="match status" value="2"/>
</dbReference>
<dbReference type="PANTHER" id="PTHR43080:SF2">
    <property type="entry name" value="CBS DOMAIN-CONTAINING PROTEIN"/>
    <property type="match status" value="1"/>
</dbReference>
<organism evidence="4 5">
    <name type="scientific">Halorutilus salinus</name>
    <dbReference type="NCBI Taxonomy" id="2487751"/>
    <lineage>
        <taxon>Archaea</taxon>
        <taxon>Methanobacteriati</taxon>
        <taxon>Methanobacteriota</taxon>
        <taxon>Stenosarchaea group</taxon>
        <taxon>Halobacteria</taxon>
        <taxon>Halorutilales</taxon>
        <taxon>Halorutilaceae</taxon>
        <taxon>Halorutilus</taxon>
    </lineage>
</organism>
<dbReference type="PROSITE" id="PS51371">
    <property type="entry name" value="CBS"/>
    <property type="match status" value="2"/>
</dbReference>
<keyword evidence="5" id="KW-1185">Reference proteome</keyword>
<name>A0A9Q4GFR3_9EURY</name>
<dbReference type="InterPro" id="IPR046342">
    <property type="entry name" value="CBS_dom_sf"/>
</dbReference>
<feature type="domain" description="CBS" evidence="3">
    <location>
        <begin position="73"/>
        <end position="133"/>
    </location>
</feature>